<protein>
    <recommendedName>
        <fullName evidence="3 9">Mediator of RNA polymerase II transcription subunit 10</fullName>
    </recommendedName>
    <alternativeName>
        <fullName evidence="8 9">Mediator complex subunit 10</fullName>
    </alternativeName>
</protein>
<evidence type="ECO:0000256" key="3">
    <source>
        <dbReference type="ARBA" id="ARBA00019617"/>
    </source>
</evidence>
<evidence type="ECO:0000256" key="5">
    <source>
        <dbReference type="ARBA" id="ARBA00023159"/>
    </source>
</evidence>
<evidence type="ECO:0000256" key="7">
    <source>
        <dbReference type="ARBA" id="ARBA00023242"/>
    </source>
</evidence>
<dbReference type="Proteomes" id="UP001177023">
    <property type="component" value="Unassembled WGS sequence"/>
</dbReference>
<feature type="non-terminal residue" evidence="12">
    <location>
        <position position="1"/>
    </location>
</feature>
<proteinExistence type="inferred from homology"/>
<evidence type="ECO:0000313" key="13">
    <source>
        <dbReference type="Proteomes" id="UP001177023"/>
    </source>
</evidence>
<accession>A0AA36CYR3</accession>
<keyword evidence="13" id="KW-1185">Reference proteome</keyword>
<dbReference type="EMBL" id="CATQJA010002651">
    <property type="protein sequence ID" value="CAJ0577550.1"/>
    <property type="molecule type" value="Genomic_DNA"/>
</dbReference>
<gene>
    <name evidence="9" type="primary">MED10</name>
    <name evidence="12" type="ORF">MSPICULIGERA_LOCUS15822</name>
    <name evidence="11" type="ORF">MSPICULIGERA_LOCUS2222</name>
</gene>
<keyword evidence="7 9" id="KW-0539">Nucleus</keyword>
<comment type="caution">
    <text evidence="12">The sequence shown here is derived from an EMBL/GenBank/DDBJ whole genome shotgun (WGS) entry which is preliminary data.</text>
</comment>
<comment type="subunit">
    <text evidence="9">Component of the Mediator complex.</text>
</comment>
<feature type="region of interest" description="Disordered" evidence="10">
    <location>
        <begin position="1"/>
        <end position="22"/>
    </location>
</feature>
<comment type="function">
    <text evidence="9">Component of the Mediator complex, a coactivator involved in the regulated transcription of nearly all RNA polymerase II-dependent genes. Mediator functions as a bridge to convey information from gene-specific regulatory proteins to the basal RNA polymerase II transcription machinery. Mediator is recruited to promoters by direct interactions with regulatory proteins and serves as a scaffold for the assembly of a functional preinitiation complex with RNA polymerase II and the general transcription factors.</text>
</comment>
<name>A0AA36CYR3_9BILA</name>
<evidence type="ECO:0000256" key="4">
    <source>
        <dbReference type="ARBA" id="ARBA00023015"/>
    </source>
</evidence>
<dbReference type="PANTHER" id="PTHR13345:SF13">
    <property type="entry name" value="MEDIATOR OF RNA POLYMERASE II TRANSCRIPTION SUBUNIT 10"/>
    <property type="match status" value="1"/>
</dbReference>
<reference evidence="12" key="1">
    <citation type="submission" date="2023-06" db="EMBL/GenBank/DDBJ databases">
        <authorList>
            <person name="Delattre M."/>
        </authorList>
    </citation>
    <scope>NUCLEOTIDE SEQUENCE</scope>
    <source>
        <strain evidence="12">AF72</strain>
    </source>
</reference>
<dbReference type="AlphaFoldDB" id="A0AA36CYR3"/>
<evidence type="ECO:0000313" key="12">
    <source>
        <dbReference type="EMBL" id="CAJ0577550.1"/>
    </source>
</evidence>
<dbReference type="GO" id="GO:0003712">
    <property type="term" value="F:transcription coregulator activity"/>
    <property type="evidence" value="ECO:0007669"/>
    <property type="project" value="InterPro"/>
</dbReference>
<dbReference type="GO" id="GO:0016592">
    <property type="term" value="C:mediator complex"/>
    <property type="evidence" value="ECO:0007669"/>
    <property type="project" value="InterPro"/>
</dbReference>
<evidence type="ECO:0000256" key="10">
    <source>
        <dbReference type="SAM" id="MobiDB-lite"/>
    </source>
</evidence>
<comment type="subcellular location">
    <subcellularLocation>
        <location evidence="1 9">Nucleus</location>
    </subcellularLocation>
</comment>
<organism evidence="12 13">
    <name type="scientific">Mesorhabditis spiculigera</name>
    <dbReference type="NCBI Taxonomy" id="96644"/>
    <lineage>
        <taxon>Eukaryota</taxon>
        <taxon>Metazoa</taxon>
        <taxon>Ecdysozoa</taxon>
        <taxon>Nematoda</taxon>
        <taxon>Chromadorea</taxon>
        <taxon>Rhabditida</taxon>
        <taxon>Rhabditina</taxon>
        <taxon>Rhabditomorpha</taxon>
        <taxon>Rhabditoidea</taxon>
        <taxon>Rhabditidae</taxon>
        <taxon>Mesorhabditinae</taxon>
        <taxon>Mesorhabditis</taxon>
    </lineage>
</organism>
<evidence type="ECO:0000313" key="11">
    <source>
        <dbReference type="EMBL" id="CAJ0562795.1"/>
    </source>
</evidence>
<dbReference type="Pfam" id="PF09748">
    <property type="entry name" value="Med10"/>
    <property type="match status" value="1"/>
</dbReference>
<dbReference type="EMBL" id="CATQJA010000664">
    <property type="protein sequence ID" value="CAJ0562795.1"/>
    <property type="molecule type" value="Genomic_DNA"/>
</dbReference>
<evidence type="ECO:0000256" key="6">
    <source>
        <dbReference type="ARBA" id="ARBA00023163"/>
    </source>
</evidence>
<comment type="similarity">
    <text evidence="2 9">Belongs to the Mediator complex subunit 10 family.</text>
</comment>
<keyword evidence="5 9" id="KW-0010">Activator</keyword>
<dbReference type="GO" id="GO:0006357">
    <property type="term" value="P:regulation of transcription by RNA polymerase II"/>
    <property type="evidence" value="ECO:0007669"/>
    <property type="project" value="InterPro"/>
</dbReference>
<evidence type="ECO:0000256" key="1">
    <source>
        <dbReference type="ARBA" id="ARBA00004123"/>
    </source>
</evidence>
<evidence type="ECO:0000256" key="8">
    <source>
        <dbReference type="ARBA" id="ARBA00032004"/>
    </source>
</evidence>
<dbReference type="PANTHER" id="PTHR13345">
    <property type="entry name" value="MEDIATOR OF RNA POLYMERASE II TRANSCRIPTION SUBUNIT 10"/>
    <property type="match status" value="1"/>
</dbReference>
<evidence type="ECO:0000256" key="2">
    <source>
        <dbReference type="ARBA" id="ARBA00005389"/>
    </source>
</evidence>
<keyword evidence="4 9" id="KW-0805">Transcription regulation</keyword>
<dbReference type="InterPro" id="IPR019145">
    <property type="entry name" value="Mediator_Med10"/>
</dbReference>
<sequence length="176" mass="20515">MKFTLDRDTPEPEGDKDKDVSEEANVREYLSFVVNNGSEPTDRFQQLENTLEQFQENARHLGIIVSDFTPNAQDSLNRKIHTLLTGLQGLDRLRHDFDDVRVPLELLDFLDQGKNPQLYNKECLERVLEKNKEANGKIELFKRFRALTLKELGEEMPEETAQYRYVRGENEESKSP</sequence>
<keyword evidence="6 9" id="KW-0804">Transcription</keyword>
<evidence type="ECO:0000256" key="9">
    <source>
        <dbReference type="RuleBase" id="RU364146"/>
    </source>
</evidence>